<dbReference type="InterPro" id="IPR011990">
    <property type="entry name" value="TPR-like_helical_dom_sf"/>
</dbReference>
<name>A0A1Q9CS80_SYMMI</name>
<keyword evidence="1" id="KW-0677">Repeat</keyword>
<evidence type="ECO:0000313" key="2">
    <source>
        <dbReference type="EMBL" id="OLP85770.1"/>
    </source>
</evidence>
<reference evidence="2 3" key="1">
    <citation type="submission" date="2016-02" db="EMBL/GenBank/DDBJ databases">
        <title>Genome analysis of coral dinoflagellate symbionts highlights evolutionary adaptations to a symbiotic lifestyle.</title>
        <authorList>
            <person name="Aranda M."/>
            <person name="Li Y."/>
            <person name="Liew Y.J."/>
            <person name="Baumgarten S."/>
            <person name="Simakov O."/>
            <person name="Wilson M."/>
            <person name="Piel J."/>
            <person name="Ashoor H."/>
            <person name="Bougouffa S."/>
            <person name="Bajic V.B."/>
            <person name="Ryu T."/>
            <person name="Ravasi T."/>
            <person name="Bayer T."/>
            <person name="Micklem G."/>
            <person name="Kim H."/>
            <person name="Bhak J."/>
            <person name="Lajeunesse T.C."/>
            <person name="Voolstra C.R."/>
        </authorList>
    </citation>
    <scope>NUCLEOTIDE SEQUENCE [LARGE SCALE GENOMIC DNA]</scope>
    <source>
        <strain evidence="2 3">CCMP2467</strain>
    </source>
</reference>
<dbReference type="Gene3D" id="1.25.40.10">
    <property type="entry name" value="Tetratricopeptide repeat domain"/>
    <property type="match status" value="3"/>
</dbReference>
<dbReference type="PANTHER" id="PTHR47936:SF1">
    <property type="entry name" value="PENTATRICOPEPTIDE REPEAT-CONTAINING PROTEIN GUN1, CHLOROPLASTIC"/>
    <property type="match status" value="1"/>
</dbReference>
<comment type="caution">
    <text evidence="2">The sequence shown here is derived from an EMBL/GenBank/DDBJ whole genome shotgun (WGS) entry which is preliminary data.</text>
</comment>
<evidence type="ECO:0000256" key="1">
    <source>
        <dbReference type="ARBA" id="ARBA00022737"/>
    </source>
</evidence>
<dbReference type="PROSITE" id="PS51375">
    <property type="entry name" value="PPR"/>
    <property type="match status" value="1"/>
</dbReference>
<sequence>MSIISYNKAVRECTRTEKWTSAVSLLDELNCRGLQADTITYNSAGSVACSSGEAWRVALLMLRCATSCRVRQDVKIYSSSVTACGVAKLWQSALCLASQIHVTGLRLDSIAATSAINALERRANWQQAILQLLDSRRANWQPSAFAGNAVLRATSKCQWNRTMQCVLTTLRARAVSGDVITYNGMIEAAGDWKQAILLLQDICDQELRPDVVTWNSLITVCSRVVQWQRALAVLDTLNNVVKADLVSFNSTLAACGRSGKFQEALSLLDRMSQHGIQPDVISRSALMKSCARATAWRMTLFLSSERQASTNAIALNEVQLACERACEWQLALQQFDEAEHDFSQYACDSRERRVSADLLMFNAVIGVLESASRWQTVLRLLRCMVLEMLPPDTVTYNAVGSACEKSTMWESTLWCLRAGSIQPDMITWTSAIGACSTSCASCRWKRMLTLIRDAATGHLQPSLLICEKVVSTLWQSGKLAQMQVHLPRACSTMQAFELLRGEAVSHVVCARRGDHSTGPGPLPTDKAAAALLSGLFSPVALQWKAKIDNGLTATVRAEVSQDLTCWPPEWVHLTVTRGAEGVDDDLRQRCLEIKVPSSVLPSQLEKILAGASFTGSNCGAEEASTSSLSDETMAIIDQCQARGISQPMSLAQWHHAVCGHHALFNLRCLLSGDSSLLQNEPCFWRQALCDIERLARHGEASGSWPRSRVTGGIADEVHLRHLVGTDPALCGRVSVASSLESLQEQLQMSSRTHGVHGFLLGGATHWYSAAVVSRDTLERPDGDKKIYFFDSYNTPLATVISNADIESMVEEQLCVSRASALDALKQNPAWAHKPNAHLETAFEEGVEEWWKGVRKASVFWQHKPLDVRRQLMRMDLQLVRDFLRVLADVYCSS</sequence>
<organism evidence="2 3">
    <name type="scientific">Symbiodinium microadriaticum</name>
    <name type="common">Dinoflagellate</name>
    <name type="synonym">Zooxanthella microadriatica</name>
    <dbReference type="NCBI Taxonomy" id="2951"/>
    <lineage>
        <taxon>Eukaryota</taxon>
        <taxon>Sar</taxon>
        <taxon>Alveolata</taxon>
        <taxon>Dinophyceae</taxon>
        <taxon>Suessiales</taxon>
        <taxon>Symbiodiniaceae</taxon>
        <taxon>Symbiodinium</taxon>
    </lineage>
</organism>
<dbReference type="Pfam" id="PF13812">
    <property type="entry name" value="PPR_3"/>
    <property type="match status" value="1"/>
</dbReference>
<evidence type="ECO:0000313" key="3">
    <source>
        <dbReference type="Proteomes" id="UP000186817"/>
    </source>
</evidence>
<keyword evidence="3" id="KW-1185">Reference proteome</keyword>
<dbReference type="EMBL" id="LSRX01000958">
    <property type="protein sequence ID" value="OLP85770.1"/>
    <property type="molecule type" value="Genomic_DNA"/>
</dbReference>
<accession>A0A1Q9CS80</accession>
<dbReference type="Pfam" id="PF13041">
    <property type="entry name" value="PPR_2"/>
    <property type="match status" value="1"/>
</dbReference>
<dbReference type="InterPro" id="IPR002885">
    <property type="entry name" value="PPR_rpt"/>
</dbReference>
<dbReference type="NCBIfam" id="TIGR00756">
    <property type="entry name" value="PPR"/>
    <property type="match status" value="1"/>
</dbReference>
<dbReference type="AlphaFoldDB" id="A0A1Q9CS80"/>
<protein>
    <submittedName>
        <fullName evidence="2">Pentatricopeptide repeat-containing protein, chloroplastic</fullName>
    </submittedName>
</protein>
<dbReference type="PANTHER" id="PTHR47936">
    <property type="entry name" value="PPR_LONG DOMAIN-CONTAINING PROTEIN"/>
    <property type="match status" value="1"/>
</dbReference>
<proteinExistence type="predicted"/>
<dbReference type="OrthoDB" id="427374at2759"/>
<gene>
    <name evidence="2" type="ORF">AK812_SmicGene33216</name>
</gene>
<dbReference type="Proteomes" id="UP000186817">
    <property type="component" value="Unassembled WGS sequence"/>
</dbReference>